<dbReference type="Proteomes" id="UP000032046">
    <property type="component" value="Unassembled WGS sequence"/>
</dbReference>
<protein>
    <submittedName>
        <fullName evidence="2">Alpha-amylase</fullName>
    </submittedName>
</protein>
<gene>
    <name evidence="2" type="ORF">ST44_00700</name>
</gene>
<comment type="caution">
    <text evidence="2">The sequence shown here is derived from an EMBL/GenBank/DDBJ whole genome shotgun (WGS) entry which is preliminary data.</text>
</comment>
<dbReference type="Pfam" id="PF00128">
    <property type="entry name" value="Alpha-amylase"/>
    <property type="match status" value="1"/>
</dbReference>
<dbReference type="AlphaFoldDB" id="A0A0D0IX45"/>
<dbReference type="RefSeq" id="WP_042517204.1">
    <property type="nucleotide sequence ID" value="NZ_JXQK01000008.1"/>
</dbReference>
<evidence type="ECO:0000259" key="1">
    <source>
        <dbReference type="SMART" id="SM00642"/>
    </source>
</evidence>
<name>A0A0D0IX45_9BACT</name>
<proteinExistence type="predicted"/>
<accession>A0A0D0IX45</accession>
<dbReference type="EMBL" id="JXQK01000008">
    <property type="protein sequence ID" value="KIP64944.1"/>
    <property type="molecule type" value="Genomic_DNA"/>
</dbReference>
<dbReference type="SUPFAM" id="SSF51011">
    <property type="entry name" value="Glycosyl hydrolase domain"/>
    <property type="match status" value="1"/>
</dbReference>
<sequence length="558" mass="63596">MEKAIIYQIFTRLFGNTNTTRKHNGTLMDNGCGKLNAFTPAVLRRIKELGVTHVWYTGVIRHATTTDYTRYGIPRQHPAVVKGNAGSPYAITDYYDIDPDLATNVDKRMNEFESLVKRTHKAGLKMIIDFVPNHVARQYKSTAKPKGIADFGENDNTGMQFSPQNNFYYCPEQSFAADIDLYHGEELPYEEFPAKATGNDCFGNRPGRNDWYETVKLNYGVDYCDAGGVSTHFSPTPDTWKKMLDILLFWAGKGVDAFRCDMAEMVPSAFWQWVTTEVRKKHHNVKFIGEVYNPGRYREYINAGFDYLYDKVGMYDSLRDVVCGHRSATDITRQWQTNDDIADHMLYFLENHDEQRIASDFFAGDARKGIPALMTSALMRTNPFMLYAGQEYGERGMDEEGFSGRDGRTTIFDYWSVDSLIHGYSSRRQLTKEEKSIEATYKKVLNIATNEKAVTGGKFFDLMYVNPTSADFNADRQYVFLRSNEDDLMIVLANFSDESSDCKVNIPQHAFNYLNLKKGIMEGTDLLNGEKITITLSDTDPLNLSVEAWSGRVIKISK</sequence>
<dbReference type="STRING" id="1602171.ST44_00700"/>
<dbReference type="SMART" id="SM00642">
    <property type="entry name" value="Aamy"/>
    <property type="match status" value="1"/>
</dbReference>
<reference evidence="2 3" key="1">
    <citation type="submission" date="2015-01" db="EMBL/GenBank/DDBJ databases">
        <title>Comparative genomics of non-oral Prevotella species.</title>
        <authorList>
            <person name="Accetto T."/>
            <person name="Nograsek B."/>
            <person name="Avgustin G."/>
        </authorList>
    </citation>
    <scope>NUCLEOTIDE SEQUENCE [LARGE SCALE GENOMIC DNA]</scope>
    <source>
        <strain evidence="2 3">P5-119</strain>
    </source>
</reference>
<dbReference type="SUPFAM" id="SSF51445">
    <property type="entry name" value="(Trans)glycosidases"/>
    <property type="match status" value="1"/>
</dbReference>
<dbReference type="InterPro" id="IPR013780">
    <property type="entry name" value="Glyco_hydro_b"/>
</dbReference>
<keyword evidence="3" id="KW-1185">Reference proteome</keyword>
<dbReference type="InterPro" id="IPR017853">
    <property type="entry name" value="GH"/>
</dbReference>
<dbReference type="Gene3D" id="2.60.40.1180">
    <property type="entry name" value="Golgi alpha-mannosidase II"/>
    <property type="match status" value="1"/>
</dbReference>
<dbReference type="PANTHER" id="PTHR10357:SF205">
    <property type="entry name" value="O-GLYCOSYL HYDROLASE FAMILY 13"/>
    <property type="match status" value="1"/>
</dbReference>
<organism evidence="2 3">
    <name type="scientific">Prevotella pectinovora</name>
    <dbReference type="NCBI Taxonomy" id="1602169"/>
    <lineage>
        <taxon>Bacteria</taxon>
        <taxon>Pseudomonadati</taxon>
        <taxon>Bacteroidota</taxon>
        <taxon>Bacteroidia</taxon>
        <taxon>Bacteroidales</taxon>
        <taxon>Prevotellaceae</taxon>
        <taxon>Prevotella</taxon>
    </lineage>
</organism>
<evidence type="ECO:0000313" key="2">
    <source>
        <dbReference type="EMBL" id="KIP64944.1"/>
    </source>
</evidence>
<dbReference type="Gene3D" id="3.20.20.80">
    <property type="entry name" value="Glycosidases"/>
    <property type="match status" value="2"/>
</dbReference>
<dbReference type="InterPro" id="IPR006047">
    <property type="entry name" value="GH13_cat_dom"/>
</dbReference>
<dbReference type="GO" id="GO:0009313">
    <property type="term" value="P:oligosaccharide catabolic process"/>
    <property type="evidence" value="ECO:0007669"/>
    <property type="project" value="TreeGrafter"/>
</dbReference>
<feature type="domain" description="Glycosyl hydrolase family 13 catalytic" evidence="1">
    <location>
        <begin position="8"/>
        <end position="421"/>
    </location>
</feature>
<dbReference type="GO" id="GO:0004556">
    <property type="term" value="F:alpha-amylase activity"/>
    <property type="evidence" value="ECO:0007669"/>
    <property type="project" value="TreeGrafter"/>
</dbReference>
<dbReference type="CDD" id="cd11349">
    <property type="entry name" value="AmyAc_3"/>
    <property type="match status" value="1"/>
</dbReference>
<evidence type="ECO:0000313" key="3">
    <source>
        <dbReference type="Proteomes" id="UP000032046"/>
    </source>
</evidence>
<dbReference type="PANTHER" id="PTHR10357">
    <property type="entry name" value="ALPHA-AMYLASE FAMILY MEMBER"/>
    <property type="match status" value="1"/>
</dbReference>